<protein>
    <submittedName>
        <fullName evidence="3">Uncharacterized protein</fullName>
    </submittedName>
</protein>
<sequence>MSHNEPSQSEETEKRKAPSDRAMDGDRDINMAGEPKPYRPKGGSKRPLSAIYSGYEFDYEYYRDDFYS</sequence>
<keyword evidence="1" id="KW-0694">RNA-binding</keyword>
<evidence type="ECO:0000313" key="3">
    <source>
        <dbReference type="EMBL" id="MED6271845.1"/>
    </source>
</evidence>
<dbReference type="EMBL" id="JAHUTJ010019086">
    <property type="protein sequence ID" value="MED6271845.1"/>
    <property type="molecule type" value="Genomic_DNA"/>
</dbReference>
<gene>
    <name evidence="3" type="ORF">CHARACLAT_024411</name>
</gene>
<evidence type="ECO:0000256" key="2">
    <source>
        <dbReference type="SAM" id="MobiDB-lite"/>
    </source>
</evidence>
<evidence type="ECO:0000313" key="4">
    <source>
        <dbReference type="Proteomes" id="UP001352852"/>
    </source>
</evidence>
<evidence type="ECO:0000256" key="1">
    <source>
        <dbReference type="ARBA" id="ARBA00022884"/>
    </source>
</evidence>
<accession>A0ABU7DCL8</accession>
<reference evidence="3 4" key="1">
    <citation type="submission" date="2021-06" db="EMBL/GenBank/DDBJ databases">
        <authorList>
            <person name="Palmer J.M."/>
        </authorList>
    </citation>
    <scope>NUCLEOTIDE SEQUENCE [LARGE SCALE GENOMIC DNA]</scope>
    <source>
        <strain evidence="3 4">CL_MEX2019</strain>
        <tissue evidence="3">Muscle</tissue>
    </source>
</reference>
<comment type="caution">
    <text evidence="3">The sequence shown here is derived from an EMBL/GenBank/DDBJ whole genome shotgun (WGS) entry which is preliminary data.</text>
</comment>
<feature type="compositionally biased region" description="Basic and acidic residues" evidence="2">
    <location>
        <begin position="11"/>
        <end position="29"/>
    </location>
</feature>
<name>A0ABU7DCL8_9TELE</name>
<dbReference type="PANTHER" id="PTHR13968">
    <property type="entry name" value="HETEROGENEOUS NUCLEAR RIBONUCLEOPROTEIN"/>
    <property type="match status" value="1"/>
</dbReference>
<dbReference type="PANTHER" id="PTHR13968:SF21">
    <property type="entry name" value="RNA-BINDING RALY-LIKE PROTEIN"/>
    <property type="match status" value="1"/>
</dbReference>
<keyword evidence="4" id="KW-1185">Reference proteome</keyword>
<organism evidence="3 4">
    <name type="scientific">Characodon lateralis</name>
    <dbReference type="NCBI Taxonomy" id="208331"/>
    <lineage>
        <taxon>Eukaryota</taxon>
        <taxon>Metazoa</taxon>
        <taxon>Chordata</taxon>
        <taxon>Craniata</taxon>
        <taxon>Vertebrata</taxon>
        <taxon>Euteleostomi</taxon>
        <taxon>Actinopterygii</taxon>
        <taxon>Neopterygii</taxon>
        <taxon>Teleostei</taxon>
        <taxon>Neoteleostei</taxon>
        <taxon>Acanthomorphata</taxon>
        <taxon>Ovalentaria</taxon>
        <taxon>Atherinomorphae</taxon>
        <taxon>Cyprinodontiformes</taxon>
        <taxon>Goodeidae</taxon>
        <taxon>Characodon</taxon>
    </lineage>
</organism>
<feature type="region of interest" description="Disordered" evidence="2">
    <location>
        <begin position="1"/>
        <end position="49"/>
    </location>
</feature>
<proteinExistence type="predicted"/>
<feature type="non-terminal residue" evidence="3">
    <location>
        <position position="68"/>
    </location>
</feature>
<dbReference type="Proteomes" id="UP001352852">
    <property type="component" value="Unassembled WGS sequence"/>
</dbReference>
<dbReference type="InterPro" id="IPR051186">
    <property type="entry name" value="RRM_HNRPC/RALY_subfam"/>
</dbReference>